<dbReference type="RefSeq" id="XP_007775047.1">
    <property type="nucleotide sequence ID" value="XM_007776857.1"/>
</dbReference>
<dbReference type="Proteomes" id="UP000053558">
    <property type="component" value="Unassembled WGS sequence"/>
</dbReference>
<feature type="transmembrane region" description="Helical" evidence="1">
    <location>
        <begin position="241"/>
        <end position="260"/>
    </location>
</feature>
<feature type="transmembrane region" description="Helical" evidence="1">
    <location>
        <begin position="213"/>
        <end position="235"/>
    </location>
</feature>
<evidence type="ECO:0000313" key="4">
    <source>
        <dbReference type="Proteomes" id="UP000053558"/>
    </source>
</evidence>
<feature type="transmembrane region" description="Helical" evidence="1">
    <location>
        <begin position="99"/>
        <end position="122"/>
    </location>
</feature>
<feature type="transmembrane region" description="Helical" evidence="1">
    <location>
        <begin position="58"/>
        <end position="79"/>
    </location>
</feature>
<evidence type="ECO:0000259" key="2">
    <source>
        <dbReference type="Pfam" id="PF20152"/>
    </source>
</evidence>
<feature type="transmembrane region" description="Helical" evidence="1">
    <location>
        <begin position="169"/>
        <end position="193"/>
    </location>
</feature>
<sequence>MASSNSACQFVPSAESVAGIVGPIEVGVQISNVLYGLSVIQTFVYFAHFGKDPWPTRAVIVTMMGLETLHQGFIGVNLWDMTVLAFQNQFALDTISQASAAVVIISVLIIVIVEGFFCYRLWRLSKNPVIPLLCILLSLIGSISAIILAHQGLTDPCNASYHYKLQTTLIILMLAAHAICDVTITLGLVYYLVRFSSFGMRKTNTRLHRLIVWSVETGMLTSIMATLSIIFFLIWQKNYAWRGIFGILANVECNSLLAALNNRLLLMKSTSMQELSHELPVYSQSGSRPPIPAQDPIVISVNQITQRDLSDEMHTDRAAYLDYK</sequence>
<protein>
    <recommendedName>
        <fullName evidence="2">DUF6534 domain-containing protein</fullName>
    </recommendedName>
</protein>
<accession>A0A5M3M6N0</accession>
<keyword evidence="1" id="KW-0472">Membrane</keyword>
<name>A0A5M3M6N0_CONPW</name>
<reference evidence="4" key="1">
    <citation type="journal article" date="2012" name="Science">
        <title>The Paleozoic origin of enzymatic lignin decomposition reconstructed from 31 fungal genomes.</title>
        <authorList>
            <person name="Floudas D."/>
            <person name="Binder M."/>
            <person name="Riley R."/>
            <person name="Barry K."/>
            <person name="Blanchette R.A."/>
            <person name="Henrissat B."/>
            <person name="Martinez A.T."/>
            <person name="Otillar R."/>
            <person name="Spatafora J.W."/>
            <person name="Yadav J.S."/>
            <person name="Aerts A."/>
            <person name="Benoit I."/>
            <person name="Boyd A."/>
            <person name="Carlson A."/>
            <person name="Copeland A."/>
            <person name="Coutinho P.M."/>
            <person name="de Vries R.P."/>
            <person name="Ferreira P."/>
            <person name="Findley K."/>
            <person name="Foster B."/>
            <person name="Gaskell J."/>
            <person name="Glotzer D."/>
            <person name="Gorecki P."/>
            <person name="Heitman J."/>
            <person name="Hesse C."/>
            <person name="Hori C."/>
            <person name="Igarashi K."/>
            <person name="Jurgens J.A."/>
            <person name="Kallen N."/>
            <person name="Kersten P."/>
            <person name="Kohler A."/>
            <person name="Kuees U."/>
            <person name="Kumar T.K.A."/>
            <person name="Kuo A."/>
            <person name="LaButti K."/>
            <person name="Larrondo L.F."/>
            <person name="Lindquist E."/>
            <person name="Ling A."/>
            <person name="Lombard V."/>
            <person name="Lucas S."/>
            <person name="Lundell T."/>
            <person name="Martin R."/>
            <person name="McLaughlin D.J."/>
            <person name="Morgenstern I."/>
            <person name="Morin E."/>
            <person name="Murat C."/>
            <person name="Nagy L.G."/>
            <person name="Nolan M."/>
            <person name="Ohm R.A."/>
            <person name="Patyshakuliyeva A."/>
            <person name="Rokas A."/>
            <person name="Ruiz-Duenas F.J."/>
            <person name="Sabat G."/>
            <person name="Salamov A."/>
            <person name="Samejima M."/>
            <person name="Schmutz J."/>
            <person name="Slot J.C."/>
            <person name="St John F."/>
            <person name="Stenlid J."/>
            <person name="Sun H."/>
            <person name="Sun S."/>
            <person name="Syed K."/>
            <person name="Tsang A."/>
            <person name="Wiebenga A."/>
            <person name="Young D."/>
            <person name="Pisabarro A."/>
            <person name="Eastwood D.C."/>
            <person name="Martin F."/>
            <person name="Cullen D."/>
            <person name="Grigoriev I.V."/>
            <person name="Hibbett D.S."/>
        </authorList>
    </citation>
    <scope>NUCLEOTIDE SEQUENCE [LARGE SCALE GENOMIC DNA]</scope>
    <source>
        <strain evidence="4">RWD-64-598 SS2</strain>
    </source>
</reference>
<dbReference type="KEGG" id="cput:CONPUDRAFT_85678"/>
<dbReference type="EMBL" id="JH711590">
    <property type="protein sequence ID" value="EIW74999.1"/>
    <property type="molecule type" value="Genomic_DNA"/>
</dbReference>
<organism evidence="3 4">
    <name type="scientific">Coniophora puteana (strain RWD-64-598)</name>
    <name type="common">Brown rot fungus</name>
    <dbReference type="NCBI Taxonomy" id="741705"/>
    <lineage>
        <taxon>Eukaryota</taxon>
        <taxon>Fungi</taxon>
        <taxon>Dikarya</taxon>
        <taxon>Basidiomycota</taxon>
        <taxon>Agaricomycotina</taxon>
        <taxon>Agaricomycetes</taxon>
        <taxon>Agaricomycetidae</taxon>
        <taxon>Boletales</taxon>
        <taxon>Coniophorineae</taxon>
        <taxon>Coniophoraceae</taxon>
        <taxon>Coniophora</taxon>
    </lineage>
</organism>
<feature type="domain" description="DUF6534" evidence="2">
    <location>
        <begin position="178"/>
        <end position="263"/>
    </location>
</feature>
<dbReference type="OrthoDB" id="2535105at2759"/>
<proteinExistence type="predicted"/>
<dbReference type="Pfam" id="PF20152">
    <property type="entry name" value="DUF6534"/>
    <property type="match status" value="1"/>
</dbReference>
<gene>
    <name evidence="3" type="ORF">CONPUDRAFT_85678</name>
</gene>
<feature type="transmembrane region" description="Helical" evidence="1">
    <location>
        <begin position="26"/>
        <end position="46"/>
    </location>
</feature>
<dbReference type="OMA" id="FLARTRC"/>
<dbReference type="InterPro" id="IPR045339">
    <property type="entry name" value="DUF6534"/>
</dbReference>
<dbReference type="AlphaFoldDB" id="A0A5M3M6N0"/>
<dbReference type="GeneID" id="19210997"/>
<dbReference type="PANTHER" id="PTHR40465">
    <property type="entry name" value="CHROMOSOME 1, WHOLE GENOME SHOTGUN SEQUENCE"/>
    <property type="match status" value="1"/>
</dbReference>
<keyword evidence="4" id="KW-1185">Reference proteome</keyword>
<comment type="caution">
    <text evidence="3">The sequence shown here is derived from an EMBL/GenBank/DDBJ whole genome shotgun (WGS) entry which is preliminary data.</text>
</comment>
<keyword evidence="1" id="KW-1133">Transmembrane helix</keyword>
<dbReference type="PANTHER" id="PTHR40465:SF1">
    <property type="entry name" value="DUF6534 DOMAIN-CONTAINING PROTEIN"/>
    <property type="match status" value="1"/>
</dbReference>
<feature type="transmembrane region" description="Helical" evidence="1">
    <location>
        <begin position="129"/>
        <end position="149"/>
    </location>
</feature>
<keyword evidence="1" id="KW-0812">Transmembrane</keyword>
<evidence type="ECO:0000313" key="3">
    <source>
        <dbReference type="EMBL" id="EIW74999.1"/>
    </source>
</evidence>
<evidence type="ECO:0000256" key="1">
    <source>
        <dbReference type="SAM" id="Phobius"/>
    </source>
</evidence>